<evidence type="ECO:0000313" key="4">
    <source>
        <dbReference type="Proteomes" id="UP000284706"/>
    </source>
</evidence>
<proteinExistence type="predicted"/>
<accession>A0A409VSB8</accession>
<gene>
    <name evidence="3" type="ORF">CVT26_003545</name>
</gene>
<dbReference type="PANTHER" id="PTHR36183">
    <property type="entry name" value="BETA-GLUCURONIDASE"/>
    <property type="match status" value="1"/>
</dbReference>
<dbReference type="Proteomes" id="UP000284706">
    <property type="component" value="Unassembled WGS sequence"/>
</dbReference>
<keyword evidence="1" id="KW-0732">Signal</keyword>
<dbReference type="InterPro" id="IPR052974">
    <property type="entry name" value="GH79_Enzymes"/>
</dbReference>
<feature type="domain" description="Beta-glucuronidase C-terminal" evidence="2">
    <location>
        <begin position="432"/>
        <end position="537"/>
    </location>
</feature>
<dbReference type="Pfam" id="PF16862">
    <property type="entry name" value="Glyco_hydro_79C"/>
    <property type="match status" value="1"/>
</dbReference>
<organism evidence="3 4">
    <name type="scientific">Gymnopilus dilepis</name>
    <dbReference type="NCBI Taxonomy" id="231916"/>
    <lineage>
        <taxon>Eukaryota</taxon>
        <taxon>Fungi</taxon>
        <taxon>Dikarya</taxon>
        <taxon>Basidiomycota</taxon>
        <taxon>Agaricomycotina</taxon>
        <taxon>Agaricomycetes</taxon>
        <taxon>Agaricomycetidae</taxon>
        <taxon>Agaricales</taxon>
        <taxon>Agaricineae</taxon>
        <taxon>Hymenogastraceae</taxon>
        <taxon>Gymnopilus</taxon>
    </lineage>
</organism>
<dbReference type="SUPFAM" id="SSF51445">
    <property type="entry name" value="(Trans)glycosidases"/>
    <property type="match status" value="1"/>
</dbReference>
<evidence type="ECO:0000259" key="2">
    <source>
        <dbReference type="Pfam" id="PF16862"/>
    </source>
</evidence>
<dbReference type="OrthoDB" id="2831684at2759"/>
<dbReference type="InParanoid" id="A0A409VSB8"/>
<dbReference type="InterPro" id="IPR017853">
    <property type="entry name" value="GH"/>
</dbReference>
<dbReference type="Gene3D" id="3.20.20.80">
    <property type="entry name" value="Glycosidases"/>
    <property type="match status" value="1"/>
</dbReference>
<dbReference type="InterPro" id="IPR031728">
    <property type="entry name" value="GlcAase_C"/>
</dbReference>
<dbReference type="PANTHER" id="PTHR36183:SF2">
    <property type="entry name" value="BETA-GLUCURONIDASE C-TERMINAL DOMAIN-CONTAINING PROTEIN"/>
    <property type="match status" value="1"/>
</dbReference>
<protein>
    <recommendedName>
        <fullName evidence="2">Beta-glucuronidase C-terminal domain-containing protein</fullName>
    </recommendedName>
</protein>
<feature type="chain" id="PRO_5019112501" description="Beta-glucuronidase C-terminal domain-containing protein" evidence="1">
    <location>
        <begin position="20"/>
        <end position="540"/>
    </location>
</feature>
<dbReference type="EMBL" id="NHYE01005579">
    <property type="protein sequence ID" value="PPQ69171.1"/>
    <property type="molecule type" value="Genomic_DNA"/>
</dbReference>
<sequence>MLALSWLYALSVHLSFAVALSFLKLEGPPSLPHDASHPLNLALASFSIETAFFEEFFGNASAPNKLSLNLLENLKARTGVPAEIRIGGITADSTYWNASQTVALSNFIDSTGALHNTTIGPQFWKSVGLLPQGTRIIMTLDLHDLNYADALAMAKATSEGLQSGQLFAFEIGNEPDQYQAAFNPQSYASTWGTWAKNISSALHLKSPEFQVGATVIDPLWPYDTPGASSALDCVSALEAGANSDHVVKSCSEHTYQYSVCDPARTAVATLPNLVNHTRLAEYLDLWQPRIKTVRQLLGDDAFVIGEYNSVSCSGKDGVSNTFGQALWLLDTTLYAASLNVSRMYMHQGGPLALQSSTQLNHGGLSFYDMWYPVQNQNGPVQVFPSYATYLFITEALGRSTSTRIANLYPGRQSNGSTITTALGDKSAGQLVAYGFWDDSQPSSRAFPTKFALLNLQIFNQTQSGPRPLVQFDISAFRQDLRRPITIRRLQAPGADVKLANLTTWAGQSYSTGVAAGSLKEEKQVSSIIKVEASEAALVVL</sequence>
<name>A0A409VSB8_9AGAR</name>
<evidence type="ECO:0000256" key="1">
    <source>
        <dbReference type="SAM" id="SignalP"/>
    </source>
</evidence>
<reference evidence="3 4" key="1">
    <citation type="journal article" date="2018" name="Evol. Lett.">
        <title>Horizontal gene cluster transfer increased hallucinogenic mushroom diversity.</title>
        <authorList>
            <person name="Reynolds H.T."/>
            <person name="Vijayakumar V."/>
            <person name="Gluck-Thaler E."/>
            <person name="Korotkin H.B."/>
            <person name="Matheny P.B."/>
            <person name="Slot J.C."/>
        </authorList>
    </citation>
    <scope>NUCLEOTIDE SEQUENCE [LARGE SCALE GENOMIC DNA]</scope>
    <source>
        <strain evidence="3 4">SRW20</strain>
    </source>
</reference>
<keyword evidence="4" id="KW-1185">Reference proteome</keyword>
<evidence type="ECO:0000313" key="3">
    <source>
        <dbReference type="EMBL" id="PPQ69171.1"/>
    </source>
</evidence>
<comment type="caution">
    <text evidence="3">The sequence shown here is derived from an EMBL/GenBank/DDBJ whole genome shotgun (WGS) entry which is preliminary data.</text>
</comment>
<dbReference type="AlphaFoldDB" id="A0A409VSB8"/>
<feature type="signal peptide" evidence="1">
    <location>
        <begin position="1"/>
        <end position="19"/>
    </location>
</feature>